<dbReference type="GO" id="GO:0006508">
    <property type="term" value="P:proteolysis"/>
    <property type="evidence" value="ECO:0007669"/>
    <property type="project" value="UniProtKB-KW"/>
</dbReference>
<name>A0A940WMS0_9ACTN</name>
<sequence>MLKKTRAWTMAAAVAATAVTVLSTGGVAAAGGDPKPGAESAGDRLFPYLGNGGYDVASYDVAFDYRPGTMKMTSAVQITASALQALSRFSLDSAGQKIHTVRVDGRPAGFTTRGEKLVITPEHWVRKGARFQVAITYTADRTANPPSPASPGAPVHFEHWYNKDDGFALFGQPDRAHLFFPMNDHPSDKARVTFRVTVPKDLQVAANGTLRSRSTSGGRTTYVYGTRDPIPTQVVQVAVGRFRQVRQTGPHGLPLTSFITPAFYAKAKRSVGLIPSQVAWVEKKIGARYPFEAYGVLGLKGGYSAAFEAAGLSTFAAEAGLTKPEETPTLVHELVHQYFGNAVSEKTWDDMWISEGHASYYTFLYKDEKGFEKLADAVKRAYMYDEDTRGTTGPPGRLKDPLDVLGSTNAPGFLMLYGLRLKVGDATFRAIERTFFEKYRNKAASTQDFIDVANGVSHRDLTAYVRSWIYGAKTPPTPAAT</sequence>
<dbReference type="PANTHER" id="PTHR11533:SF297">
    <property type="entry name" value="AMINOPEPTIDASE N"/>
    <property type="match status" value="1"/>
</dbReference>
<evidence type="ECO:0000256" key="10">
    <source>
        <dbReference type="ARBA" id="ARBA00023049"/>
    </source>
</evidence>
<dbReference type="CDD" id="cd09603">
    <property type="entry name" value="M1_APN_like"/>
    <property type="match status" value="1"/>
</dbReference>
<dbReference type="EC" id="3.4.11.2" evidence="4"/>
<evidence type="ECO:0000313" key="16">
    <source>
        <dbReference type="EMBL" id="MBP2708559.1"/>
    </source>
</evidence>
<comment type="catalytic activity">
    <reaction evidence="1">
        <text>Release of an N-terminal amino acid, Xaa-|-Yaa- from a peptide, amide or arylamide. Xaa is preferably Ala, but may be most amino acids including Pro (slow action). When a terminal hydrophobic residue is followed by a prolyl residue, the two may be released as an intact Xaa-Pro dipeptide.</text>
        <dbReference type="EC" id="3.4.11.2"/>
    </reaction>
</comment>
<evidence type="ECO:0000256" key="5">
    <source>
        <dbReference type="ARBA" id="ARBA00015611"/>
    </source>
</evidence>
<dbReference type="InterPro" id="IPR001930">
    <property type="entry name" value="Peptidase_M1"/>
</dbReference>
<keyword evidence="13" id="KW-0732">Signal</keyword>
<dbReference type="Proteomes" id="UP000674234">
    <property type="component" value="Unassembled WGS sequence"/>
</dbReference>
<evidence type="ECO:0000256" key="12">
    <source>
        <dbReference type="ARBA" id="ARBA00031533"/>
    </source>
</evidence>
<dbReference type="RefSeq" id="WP_210159820.1">
    <property type="nucleotide sequence ID" value="NZ_JAFCNB010000037.1"/>
</dbReference>
<organism evidence="16 17">
    <name type="scientific">Microbispora oryzae</name>
    <dbReference type="NCBI Taxonomy" id="2806554"/>
    <lineage>
        <taxon>Bacteria</taxon>
        <taxon>Bacillati</taxon>
        <taxon>Actinomycetota</taxon>
        <taxon>Actinomycetes</taxon>
        <taxon>Streptosporangiales</taxon>
        <taxon>Streptosporangiaceae</taxon>
        <taxon>Microbispora</taxon>
    </lineage>
</organism>
<dbReference type="InterPro" id="IPR042097">
    <property type="entry name" value="Aminopeptidase_N-like_N_sf"/>
</dbReference>
<evidence type="ECO:0000256" key="9">
    <source>
        <dbReference type="ARBA" id="ARBA00022833"/>
    </source>
</evidence>
<keyword evidence="7" id="KW-0479">Metal-binding</keyword>
<evidence type="ECO:0000256" key="11">
    <source>
        <dbReference type="ARBA" id="ARBA00029811"/>
    </source>
</evidence>
<dbReference type="PANTHER" id="PTHR11533">
    <property type="entry name" value="PROTEASE M1 ZINC METALLOPROTEASE"/>
    <property type="match status" value="1"/>
</dbReference>
<keyword evidence="8" id="KW-0378">Hydrolase</keyword>
<evidence type="ECO:0000256" key="6">
    <source>
        <dbReference type="ARBA" id="ARBA00022670"/>
    </source>
</evidence>
<dbReference type="PRINTS" id="PR00756">
    <property type="entry name" value="ALADIPTASE"/>
</dbReference>
<evidence type="ECO:0000259" key="14">
    <source>
        <dbReference type="Pfam" id="PF01433"/>
    </source>
</evidence>
<gene>
    <name evidence="16" type="ORF">JOL79_32795</name>
</gene>
<evidence type="ECO:0000256" key="3">
    <source>
        <dbReference type="ARBA" id="ARBA00010136"/>
    </source>
</evidence>
<comment type="similarity">
    <text evidence="3">Belongs to the peptidase M1 family.</text>
</comment>
<feature type="chain" id="PRO_5037590374" description="Aminopeptidase N" evidence="13">
    <location>
        <begin position="30"/>
        <end position="481"/>
    </location>
</feature>
<feature type="domain" description="Peptidase M1 membrane alanine aminopeptidase" evidence="14">
    <location>
        <begin position="278"/>
        <end position="468"/>
    </location>
</feature>
<dbReference type="InterPro" id="IPR050344">
    <property type="entry name" value="Peptidase_M1_aminopeptidases"/>
</dbReference>
<dbReference type="InterPro" id="IPR045357">
    <property type="entry name" value="Aminopeptidase_N-like_N"/>
</dbReference>
<comment type="caution">
    <text evidence="16">The sequence shown here is derived from an EMBL/GenBank/DDBJ whole genome shotgun (WGS) entry which is preliminary data.</text>
</comment>
<keyword evidence="17" id="KW-1185">Reference proteome</keyword>
<dbReference type="AlphaFoldDB" id="A0A940WMS0"/>
<evidence type="ECO:0000256" key="1">
    <source>
        <dbReference type="ARBA" id="ARBA00000098"/>
    </source>
</evidence>
<dbReference type="Gene3D" id="2.60.40.1730">
    <property type="entry name" value="tricorn interacting facor f3 domain"/>
    <property type="match status" value="1"/>
</dbReference>
<dbReference type="GO" id="GO:0008237">
    <property type="term" value="F:metallopeptidase activity"/>
    <property type="evidence" value="ECO:0007669"/>
    <property type="project" value="UniProtKB-KW"/>
</dbReference>
<protein>
    <recommendedName>
        <fullName evidence="5">Aminopeptidase N</fullName>
        <ecNumber evidence="4">3.4.11.2</ecNumber>
    </recommendedName>
    <alternativeName>
        <fullName evidence="11">Alanine aminopeptidase</fullName>
    </alternativeName>
    <alternativeName>
        <fullName evidence="12">Lysyl aminopeptidase</fullName>
    </alternativeName>
</protein>
<keyword evidence="6" id="KW-0645">Protease</keyword>
<dbReference type="EMBL" id="JAFCNB010000037">
    <property type="protein sequence ID" value="MBP2708559.1"/>
    <property type="molecule type" value="Genomic_DNA"/>
</dbReference>
<dbReference type="InterPro" id="IPR027268">
    <property type="entry name" value="Peptidase_M4/M1_CTD_sf"/>
</dbReference>
<evidence type="ECO:0000256" key="13">
    <source>
        <dbReference type="SAM" id="SignalP"/>
    </source>
</evidence>
<comment type="cofactor">
    <cofactor evidence="2">
        <name>Zn(2+)</name>
        <dbReference type="ChEBI" id="CHEBI:29105"/>
    </cofactor>
</comment>
<evidence type="ECO:0000313" key="17">
    <source>
        <dbReference type="Proteomes" id="UP000674234"/>
    </source>
</evidence>
<evidence type="ECO:0000256" key="7">
    <source>
        <dbReference type="ARBA" id="ARBA00022723"/>
    </source>
</evidence>
<dbReference type="Gene3D" id="1.10.390.10">
    <property type="entry name" value="Neutral Protease Domain 2"/>
    <property type="match status" value="1"/>
</dbReference>
<dbReference type="GO" id="GO:0008270">
    <property type="term" value="F:zinc ion binding"/>
    <property type="evidence" value="ECO:0007669"/>
    <property type="project" value="InterPro"/>
</dbReference>
<accession>A0A940WMS0</accession>
<dbReference type="Pfam" id="PF17900">
    <property type="entry name" value="Peptidase_M1_N"/>
    <property type="match status" value="1"/>
</dbReference>
<evidence type="ECO:0000256" key="4">
    <source>
        <dbReference type="ARBA" id="ARBA00012564"/>
    </source>
</evidence>
<evidence type="ECO:0000256" key="2">
    <source>
        <dbReference type="ARBA" id="ARBA00001947"/>
    </source>
</evidence>
<feature type="domain" description="Aminopeptidase N-like N-terminal" evidence="15">
    <location>
        <begin position="58"/>
        <end position="232"/>
    </location>
</feature>
<dbReference type="Pfam" id="PF01433">
    <property type="entry name" value="Peptidase_M1"/>
    <property type="match status" value="1"/>
</dbReference>
<dbReference type="SUPFAM" id="SSF55486">
    <property type="entry name" value="Metalloproteases ('zincins'), catalytic domain"/>
    <property type="match status" value="1"/>
</dbReference>
<evidence type="ECO:0000256" key="8">
    <source>
        <dbReference type="ARBA" id="ARBA00022801"/>
    </source>
</evidence>
<feature type="signal peptide" evidence="13">
    <location>
        <begin position="1"/>
        <end position="29"/>
    </location>
</feature>
<dbReference type="InterPro" id="IPR014782">
    <property type="entry name" value="Peptidase_M1_dom"/>
</dbReference>
<dbReference type="GO" id="GO:0016285">
    <property type="term" value="F:alanyl aminopeptidase activity"/>
    <property type="evidence" value="ECO:0007669"/>
    <property type="project" value="UniProtKB-EC"/>
</dbReference>
<dbReference type="SUPFAM" id="SSF63737">
    <property type="entry name" value="Leukotriene A4 hydrolase N-terminal domain"/>
    <property type="match status" value="1"/>
</dbReference>
<reference evidence="16" key="1">
    <citation type="submission" date="2021-02" db="EMBL/GenBank/DDBJ databases">
        <title>Draft genome sequence of Microbispora sp. RL4-1S isolated from rice leaves in Thailand.</title>
        <authorList>
            <person name="Muangham S."/>
            <person name="Duangmal K."/>
        </authorList>
    </citation>
    <scope>NUCLEOTIDE SEQUENCE</scope>
    <source>
        <strain evidence="16">RL4-1S</strain>
    </source>
</reference>
<keyword evidence="9" id="KW-0862">Zinc</keyword>
<keyword evidence="10" id="KW-0482">Metalloprotease</keyword>
<proteinExistence type="inferred from homology"/>
<evidence type="ECO:0000259" key="15">
    <source>
        <dbReference type="Pfam" id="PF17900"/>
    </source>
</evidence>